<gene>
    <name evidence="2" type="ORF">PROFUN_06235</name>
</gene>
<feature type="chain" id="PRO_5015190796" description="Lipid-binding serum glycoprotein N-terminal domain-containing protein" evidence="1">
    <location>
        <begin position="19"/>
        <end position="244"/>
    </location>
</feature>
<reference evidence="2 3" key="1">
    <citation type="journal article" date="2018" name="Genome Biol. Evol.">
        <title>Multiple Roots of Fruiting Body Formation in Amoebozoa.</title>
        <authorList>
            <person name="Hillmann F."/>
            <person name="Forbes G."/>
            <person name="Novohradska S."/>
            <person name="Ferling I."/>
            <person name="Riege K."/>
            <person name="Groth M."/>
            <person name="Westermann M."/>
            <person name="Marz M."/>
            <person name="Spaller T."/>
            <person name="Winckler T."/>
            <person name="Schaap P."/>
            <person name="Glockner G."/>
        </authorList>
    </citation>
    <scope>NUCLEOTIDE SEQUENCE [LARGE SCALE GENOMIC DNA]</scope>
    <source>
        <strain evidence="2 3">Jena</strain>
    </source>
</reference>
<comment type="caution">
    <text evidence="2">The sequence shown here is derived from an EMBL/GenBank/DDBJ whole genome shotgun (WGS) entry which is preliminary data.</text>
</comment>
<evidence type="ECO:0008006" key="4">
    <source>
        <dbReference type="Google" id="ProtNLM"/>
    </source>
</evidence>
<sequence>MSRITSLLFLAVVCLASAAPLLSNTPLDLFNQGVLRDGILNGFRGLGADECAHGLLGGLLGVKGIAVTAAYHTKVYVHADISSVITIDIPTVNGLLSSVEAIVGRITTIGNILGKSDSTTTVLAVKAKADVEVTLGVVADIEVALPANVDALFTQNLIFAKVQIGVSIDLSADVDVAATLISPVLNLASSLTGSVGCLRLDQIQKTWSVVPTHYDSQTGRVAVDLSHQRIISGIYIFVNIKAEI</sequence>
<evidence type="ECO:0000313" key="3">
    <source>
        <dbReference type="Proteomes" id="UP000241769"/>
    </source>
</evidence>
<dbReference type="InParanoid" id="A0A2P6NE26"/>
<name>A0A2P6NE26_9EUKA</name>
<organism evidence="2 3">
    <name type="scientific">Planoprotostelium fungivorum</name>
    <dbReference type="NCBI Taxonomy" id="1890364"/>
    <lineage>
        <taxon>Eukaryota</taxon>
        <taxon>Amoebozoa</taxon>
        <taxon>Evosea</taxon>
        <taxon>Variosea</taxon>
        <taxon>Cavosteliida</taxon>
        <taxon>Cavosteliaceae</taxon>
        <taxon>Planoprotostelium</taxon>
    </lineage>
</organism>
<dbReference type="EMBL" id="MDYQ01000107">
    <property type="protein sequence ID" value="PRP82223.1"/>
    <property type="molecule type" value="Genomic_DNA"/>
</dbReference>
<keyword evidence="3" id="KW-1185">Reference proteome</keyword>
<feature type="signal peptide" evidence="1">
    <location>
        <begin position="1"/>
        <end position="18"/>
    </location>
</feature>
<evidence type="ECO:0000313" key="2">
    <source>
        <dbReference type="EMBL" id="PRP82223.1"/>
    </source>
</evidence>
<dbReference type="Proteomes" id="UP000241769">
    <property type="component" value="Unassembled WGS sequence"/>
</dbReference>
<proteinExistence type="predicted"/>
<protein>
    <recommendedName>
        <fullName evidence="4">Lipid-binding serum glycoprotein N-terminal domain-containing protein</fullName>
    </recommendedName>
</protein>
<accession>A0A2P6NE26</accession>
<keyword evidence="1" id="KW-0732">Signal</keyword>
<evidence type="ECO:0000256" key="1">
    <source>
        <dbReference type="SAM" id="SignalP"/>
    </source>
</evidence>
<dbReference type="AlphaFoldDB" id="A0A2P6NE26"/>